<dbReference type="PROSITE" id="PS50825">
    <property type="entry name" value="HYR"/>
    <property type="match status" value="8"/>
</dbReference>
<keyword evidence="4" id="KW-1185">Reference proteome</keyword>
<accession>A0ABV9N5L1</accession>
<comment type="caution">
    <text evidence="3">The sequence shown here is derived from an EMBL/GenBank/DDBJ whole genome shotgun (WGS) entry which is preliminary data.</text>
</comment>
<name>A0ABV9N5L1_9FLAO</name>
<evidence type="ECO:0000313" key="4">
    <source>
        <dbReference type="Proteomes" id="UP001595953"/>
    </source>
</evidence>
<feature type="domain" description="HYR" evidence="2">
    <location>
        <begin position="460"/>
        <end position="540"/>
    </location>
</feature>
<sequence length="610" mass="60606">VNNDAGQCGAIVNFTPTATDNCSVVSIVSSPASGSFFAVGTTTVTVTATDAAGNTNVCNFDVTVNDTEDPVVSCPSDITVNNDAGQCGAIVNFTPTATDNCSVVSIVSSPASGSFFAVGTTQVTVTATDAAGNTNVCNFDVTVNDTEDPVVSCPSDIIVSNEAGQCGAIVNFTPTATDNCSVVSIVSSPASGSFFAVGTTTVTVTATDAAGNTDVCNFDVTVNDTEDPVVSCPSDITVNNDAGQCGAIVNFTPTATDNCSVVSIVSSPASGSFFAVGTTQVTVTATDAAGNTDVCNFDVTVNDTEDPVVSCPSDITVNNDAGQCGAIVNFTPTATDNCSVVSIVSSPASGSFFAVGTTQVTVTATDAAGNTDVCNFDVTVNDTEDPVVSCPSDITVNNDAGQCGAIVNFTPTATDNCSVVSIVSSPASGSFFAVGTTTVTVTATDAAGNTDVCNFDVTVNDTEDPVVSCPSDITVSNEAGQCGAIVNFTPTATDNCSVASIVSSPASGSFFAVGTTTVTVTATDAAGNTDVCNFDVTVNDTEDPVVSCPSDITVNNDAGQCGAIVNFTPTATDNCSVVSIVSSPASGSFFAVGTTQVTVTATDAAGNTDV</sequence>
<feature type="domain" description="HYR" evidence="2">
    <location>
        <begin position="383"/>
        <end position="459"/>
    </location>
</feature>
<evidence type="ECO:0000256" key="1">
    <source>
        <dbReference type="ARBA" id="ARBA00022737"/>
    </source>
</evidence>
<dbReference type="EMBL" id="JBHSGP010000009">
    <property type="protein sequence ID" value="MFC4721878.1"/>
    <property type="molecule type" value="Genomic_DNA"/>
</dbReference>
<feature type="domain" description="HYR" evidence="2">
    <location>
        <begin position="302"/>
        <end position="382"/>
    </location>
</feature>
<dbReference type="InterPro" id="IPR003410">
    <property type="entry name" value="HYR_dom"/>
</dbReference>
<feature type="domain" description="HYR" evidence="2">
    <location>
        <begin position="225"/>
        <end position="301"/>
    </location>
</feature>
<feature type="non-terminal residue" evidence="3">
    <location>
        <position position="610"/>
    </location>
</feature>
<protein>
    <submittedName>
        <fullName evidence="3">HYR domain-containing protein</fullName>
    </submittedName>
</protein>
<keyword evidence="1" id="KW-0677">Repeat</keyword>
<feature type="domain" description="HYR" evidence="2">
    <location>
        <begin position="1"/>
        <end position="66"/>
    </location>
</feature>
<feature type="domain" description="HYR" evidence="2">
    <location>
        <begin position="144"/>
        <end position="224"/>
    </location>
</feature>
<dbReference type="Proteomes" id="UP001595953">
    <property type="component" value="Unassembled WGS sequence"/>
</dbReference>
<reference evidence="4" key="1">
    <citation type="journal article" date="2019" name="Int. J. Syst. Evol. Microbiol.">
        <title>The Global Catalogue of Microorganisms (GCM) 10K type strain sequencing project: providing services to taxonomists for standard genome sequencing and annotation.</title>
        <authorList>
            <consortium name="The Broad Institute Genomics Platform"/>
            <consortium name="The Broad Institute Genome Sequencing Center for Infectious Disease"/>
            <person name="Wu L."/>
            <person name="Ma J."/>
        </authorList>
    </citation>
    <scope>NUCLEOTIDE SEQUENCE [LARGE SCALE GENOMIC DNA]</scope>
    <source>
        <strain evidence="4">CCUG 63682</strain>
    </source>
</reference>
<proteinExistence type="predicted"/>
<feature type="domain" description="HYR" evidence="2">
    <location>
        <begin position="541"/>
        <end position="610"/>
    </location>
</feature>
<evidence type="ECO:0000313" key="3">
    <source>
        <dbReference type="EMBL" id="MFC4721878.1"/>
    </source>
</evidence>
<evidence type="ECO:0000259" key="2">
    <source>
        <dbReference type="PROSITE" id="PS50825"/>
    </source>
</evidence>
<dbReference type="RefSeq" id="WP_387961918.1">
    <property type="nucleotide sequence ID" value="NZ_JBHSGP010000009.1"/>
</dbReference>
<dbReference type="Pfam" id="PF02494">
    <property type="entry name" value="HYR"/>
    <property type="match status" value="8"/>
</dbReference>
<organism evidence="3 4">
    <name type="scientific">Geojedonia litorea</name>
    <dbReference type="NCBI Taxonomy" id="1268269"/>
    <lineage>
        <taxon>Bacteria</taxon>
        <taxon>Pseudomonadati</taxon>
        <taxon>Bacteroidota</taxon>
        <taxon>Flavobacteriia</taxon>
        <taxon>Flavobacteriales</taxon>
        <taxon>Flavobacteriaceae</taxon>
        <taxon>Geojedonia</taxon>
    </lineage>
</organism>
<dbReference type="PANTHER" id="PTHR24273:SF32">
    <property type="entry name" value="HYALIN"/>
    <property type="match status" value="1"/>
</dbReference>
<gene>
    <name evidence="3" type="ORF">ACFO5O_06080</name>
</gene>
<feature type="non-terminal residue" evidence="3">
    <location>
        <position position="1"/>
    </location>
</feature>
<feature type="domain" description="HYR" evidence="2">
    <location>
        <begin position="67"/>
        <end position="143"/>
    </location>
</feature>
<dbReference type="PANTHER" id="PTHR24273">
    <property type="entry name" value="FI04643P-RELATED"/>
    <property type="match status" value="1"/>
</dbReference>